<evidence type="ECO:0000313" key="1">
    <source>
        <dbReference type="EMBL" id="MBB4140425.1"/>
    </source>
</evidence>
<reference evidence="1 2" key="1">
    <citation type="submission" date="2020-08" db="EMBL/GenBank/DDBJ databases">
        <title>Sequencing the genomes of 1000 actinobacteria strains.</title>
        <authorList>
            <person name="Klenk H.-P."/>
        </authorList>
    </citation>
    <scope>NUCLEOTIDE SEQUENCE [LARGE SCALE GENOMIC DNA]</scope>
    <source>
        <strain evidence="1 2">DSM 19600</strain>
    </source>
</reference>
<sequence length="266" mass="28897">MNDLSVPEHLAGVVAKFIRARDLLNELDGLALEYLIAHPASFDVVPHPESNSYTVTAHVDPPPLRLAVVFGDALHNMRSVLDHLARLLVVAHGGQPVDRPPGATMFPIHMADPGRPVTISPGISDRARTVLTSLQPFLHDDPRSHPLWRLSELNNIDKHRLLHVTSLSGAGGVAFVPAPLDPTVPTTQEQRRHTVRLLPEQPQTFTVTAEEMHVPAAMAGTWSYTVVLGEPDAGFTEQLVGIGRTILTFLAEAALPELAPFTSPTR</sequence>
<dbReference type="Proteomes" id="UP000549113">
    <property type="component" value="Unassembled WGS sequence"/>
</dbReference>
<name>A0AA40SQ88_9MICO</name>
<dbReference type="RefSeq" id="WP_183499956.1">
    <property type="nucleotide sequence ID" value="NZ_BAABCO010000004.1"/>
</dbReference>
<dbReference type="AlphaFoldDB" id="A0AA40SQ88"/>
<accession>A0AA40SQ88</accession>
<keyword evidence="2" id="KW-1185">Reference proteome</keyword>
<evidence type="ECO:0000313" key="2">
    <source>
        <dbReference type="Proteomes" id="UP000549113"/>
    </source>
</evidence>
<protein>
    <submittedName>
        <fullName evidence="1">Uncharacterized protein</fullName>
    </submittedName>
</protein>
<dbReference type="EMBL" id="JACIFH010000001">
    <property type="protein sequence ID" value="MBB4140425.1"/>
    <property type="molecule type" value="Genomic_DNA"/>
</dbReference>
<comment type="caution">
    <text evidence="1">The sequence shown here is derived from an EMBL/GenBank/DDBJ whole genome shotgun (WGS) entry which is preliminary data.</text>
</comment>
<proteinExistence type="predicted"/>
<organism evidence="1 2">
    <name type="scientific">Microbacterium invictum</name>
    <dbReference type="NCBI Taxonomy" id="515415"/>
    <lineage>
        <taxon>Bacteria</taxon>
        <taxon>Bacillati</taxon>
        <taxon>Actinomycetota</taxon>
        <taxon>Actinomycetes</taxon>
        <taxon>Micrococcales</taxon>
        <taxon>Microbacteriaceae</taxon>
        <taxon>Microbacterium</taxon>
    </lineage>
</organism>
<gene>
    <name evidence="1" type="ORF">BKA10_002219</name>
</gene>